<dbReference type="EMBL" id="CP001681">
    <property type="protein sequence ID" value="ACU05727.1"/>
    <property type="molecule type" value="Genomic_DNA"/>
</dbReference>
<dbReference type="SUPFAM" id="SSF49464">
    <property type="entry name" value="Carboxypeptidase regulatory domain-like"/>
    <property type="match status" value="1"/>
</dbReference>
<evidence type="ECO:0000256" key="1">
    <source>
        <dbReference type="ARBA" id="ARBA00004571"/>
    </source>
</evidence>
<feature type="signal peptide" evidence="10">
    <location>
        <begin position="1"/>
        <end position="23"/>
    </location>
</feature>
<keyword evidence="2 8" id="KW-0813">Transport</keyword>
<dbReference type="PROSITE" id="PS52016">
    <property type="entry name" value="TONB_DEPENDENT_REC_3"/>
    <property type="match status" value="1"/>
</dbReference>
<gene>
    <name evidence="13" type="ordered locus">Phep_3536</name>
</gene>
<keyword evidence="14" id="KW-1185">Reference proteome</keyword>
<dbReference type="InterPro" id="IPR036942">
    <property type="entry name" value="Beta-barrel_TonB_sf"/>
</dbReference>
<feature type="domain" description="TonB-dependent receptor plug" evidence="11">
    <location>
        <begin position="150"/>
        <end position="236"/>
    </location>
</feature>
<evidence type="ECO:0000256" key="5">
    <source>
        <dbReference type="ARBA" id="ARBA00022729"/>
    </source>
</evidence>
<name>C6XTE9_PEDHD</name>
<evidence type="ECO:0000313" key="14">
    <source>
        <dbReference type="Proteomes" id="UP000000852"/>
    </source>
</evidence>
<dbReference type="InterPro" id="IPR012910">
    <property type="entry name" value="Plug_dom"/>
</dbReference>
<feature type="compositionally biased region" description="Basic and acidic residues" evidence="9">
    <location>
        <begin position="790"/>
        <end position="800"/>
    </location>
</feature>
<evidence type="ECO:0000256" key="8">
    <source>
        <dbReference type="PROSITE-ProRule" id="PRU01360"/>
    </source>
</evidence>
<sequence length="812" mass="88879">MKTYKKPIILLFIFLATAFNASAQFSLGGGTTSTVTGRITAIIMDSLTKKPVDYASISLIKVKDNKSVNGGVTDAKGKVVLQNVVPDEYKLTVGFMGYKTRTLNVKTTPEKPDHNTGIIYISPIAGNLKEVEITGQKALIENKVDKLVYNAEQDITNAGGDATDVMRKVPMLSVDINGNVQLRGSSVRVLINGKPSGTMANSVADALKMIPAEQIKSVEVITSPSAKYDAEGSGGIINIITKKKTAEGVSGSINTTVGTRSNNGNFSLNAKTGRLSVNGNLGLNQAYPQNSKVVTFNSATIDGVTNTVLQDGYSKWSRVGYNGSFGLDYDVNAYNNFSTTVKMNRFSNGGPGSSDILRNGIASTNFRDMDMSFNNLDWNVDYRKTSKKEGEEFSVSAQLSTGRNGSDFTNRFTSAGIPDVVILGHNTGKNNEYTLQTDYTYPFSKTTTLETGLKGIFRNIISDYDQSAQDFDYDQNVAAAYGVMGFKLSKKITVKAGLRAEYTKIGGLAGNTFNFDNDYFNLFPSMVISQTLKAMTTLKLSYNRRVQRPSLFYLNPFRNESDVFNPMEGNPKLSPELSDNIELGYSTFIKGSVINVSMFYRNTQNVIESAIRPIVDNGISKNLTTYINVGTSQSYGFNVFGSYNPKPKWTLMANLGLNTYEINNAENNINTGTFLNYTAFARSAYALPGGWSTELWGVLNAPKRTFQGKTDMMYFYGGAVKKEILKKKATIGLNVLNPINRDLNIKTTNTTANSIQRTDIHYPLRSFGLNFSYNFGKINYNAQSKKKKGINNDDLKKDEQQGAGQMGGGGLK</sequence>
<dbReference type="Gene3D" id="2.170.130.10">
    <property type="entry name" value="TonB-dependent receptor, plug domain"/>
    <property type="match status" value="1"/>
</dbReference>
<feature type="domain" description="Outer membrane protein beta-barrel" evidence="12">
    <location>
        <begin position="385"/>
        <end position="773"/>
    </location>
</feature>
<dbReference type="Gene3D" id="2.60.40.1120">
    <property type="entry name" value="Carboxypeptidase-like, regulatory domain"/>
    <property type="match status" value="1"/>
</dbReference>
<protein>
    <submittedName>
        <fullName evidence="13">TonB-dependent receptor plug</fullName>
    </submittedName>
</protein>
<keyword evidence="6 8" id="KW-0472">Membrane</keyword>
<dbReference type="InterPro" id="IPR041700">
    <property type="entry name" value="OMP_b-brl_3"/>
</dbReference>
<organism evidence="13 14">
    <name type="scientific">Pedobacter heparinus (strain ATCC 13125 / DSM 2366 / CIP 104194 / JCM 7457 / NBRC 12017 / NCIMB 9290 / NRRL B-14731 / HIM 762-3)</name>
    <dbReference type="NCBI Taxonomy" id="485917"/>
    <lineage>
        <taxon>Bacteria</taxon>
        <taxon>Pseudomonadati</taxon>
        <taxon>Bacteroidota</taxon>
        <taxon>Sphingobacteriia</taxon>
        <taxon>Sphingobacteriales</taxon>
        <taxon>Sphingobacteriaceae</taxon>
        <taxon>Pedobacter</taxon>
    </lineage>
</organism>
<accession>C6XTE9</accession>
<dbReference type="PANTHER" id="PTHR30069:SF29">
    <property type="entry name" value="HEMOGLOBIN AND HEMOGLOBIN-HAPTOGLOBIN-BINDING PROTEIN 1-RELATED"/>
    <property type="match status" value="1"/>
</dbReference>
<feature type="region of interest" description="Disordered" evidence="9">
    <location>
        <begin position="788"/>
        <end position="812"/>
    </location>
</feature>
<dbReference type="AlphaFoldDB" id="C6XTE9"/>
<dbReference type="Proteomes" id="UP000000852">
    <property type="component" value="Chromosome"/>
</dbReference>
<dbReference type="PANTHER" id="PTHR30069">
    <property type="entry name" value="TONB-DEPENDENT OUTER MEMBRANE RECEPTOR"/>
    <property type="match status" value="1"/>
</dbReference>
<evidence type="ECO:0000256" key="2">
    <source>
        <dbReference type="ARBA" id="ARBA00022448"/>
    </source>
</evidence>
<dbReference type="HOGENOM" id="CLU_017617_0_0_10"/>
<evidence type="ECO:0000256" key="6">
    <source>
        <dbReference type="ARBA" id="ARBA00023136"/>
    </source>
</evidence>
<keyword evidence="4 8" id="KW-0812">Transmembrane</keyword>
<evidence type="ECO:0000256" key="4">
    <source>
        <dbReference type="ARBA" id="ARBA00022692"/>
    </source>
</evidence>
<dbReference type="GO" id="GO:0044718">
    <property type="term" value="P:siderophore transmembrane transport"/>
    <property type="evidence" value="ECO:0007669"/>
    <property type="project" value="TreeGrafter"/>
</dbReference>
<keyword evidence="3 8" id="KW-1134">Transmembrane beta strand</keyword>
<evidence type="ECO:0000259" key="11">
    <source>
        <dbReference type="Pfam" id="PF07715"/>
    </source>
</evidence>
<keyword evidence="7 8" id="KW-0998">Cell outer membrane</keyword>
<dbReference type="Pfam" id="PF14905">
    <property type="entry name" value="OMP_b-brl_3"/>
    <property type="match status" value="1"/>
</dbReference>
<dbReference type="RefSeq" id="WP_015809336.1">
    <property type="nucleotide sequence ID" value="NC_013061.1"/>
</dbReference>
<dbReference type="GO" id="GO:0015344">
    <property type="term" value="F:siderophore uptake transmembrane transporter activity"/>
    <property type="evidence" value="ECO:0007669"/>
    <property type="project" value="TreeGrafter"/>
</dbReference>
<keyword evidence="13" id="KW-0675">Receptor</keyword>
<reference evidence="13 14" key="1">
    <citation type="journal article" date="2009" name="Stand. Genomic Sci.">
        <title>Complete genome sequence of Pedobacter heparinus type strain (HIM 762-3).</title>
        <authorList>
            <person name="Han C."/>
            <person name="Spring S."/>
            <person name="Lapidus A."/>
            <person name="Del Rio T.G."/>
            <person name="Tice H."/>
            <person name="Copeland A."/>
            <person name="Cheng J.F."/>
            <person name="Lucas S."/>
            <person name="Chen F."/>
            <person name="Nolan M."/>
            <person name="Bruce D."/>
            <person name="Goodwin L."/>
            <person name="Pitluck S."/>
            <person name="Ivanova N."/>
            <person name="Mavromatis K."/>
            <person name="Mikhailova N."/>
            <person name="Pati A."/>
            <person name="Chen A."/>
            <person name="Palaniappan K."/>
            <person name="Land M."/>
            <person name="Hauser L."/>
            <person name="Chang Y.J."/>
            <person name="Jeffries C.C."/>
            <person name="Saunders E."/>
            <person name="Chertkov O."/>
            <person name="Brettin T."/>
            <person name="Goker M."/>
            <person name="Rohde M."/>
            <person name="Bristow J."/>
            <person name="Eisen J.A."/>
            <person name="Markowitz V."/>
            <person name="Hugenholtz P."/>
            <person name="Kyrpides N.C."/>
            <person name="Klenk H.P."/>
            <person name="Detter J.C."/>
        </authorList>
    </citation>
    <scope>NUCLEOTIDE SEQUENCE [LARGE SCALE GENOMIC DNA]</scope>
    <source>
        <strain evidence="14">ATCC 13125 / DSM 2366 / CIP 104194 / JCM 7457 / NBRC 12017 / NCIMB 9290 / NRRL B-14731 / HIM 762-3</strain>
    </source>
</reference>
<dbReference type="InterPro" id="IPR037066">
    <property type="entry name" value="Plug_dom_sf"/>
</dbReference>
<comment type="subcellular location">
    <subcellularLocation>
        <location evidence="1 8">Cell outer membrane</location>
        <topology evidence="1 8">Multi-pass membrane protein</topology>
    </subcellularLocation>
</comment>
<feature type="chain" id="PRO_5002974090" evidence="10">
    <location>
        <begin position="24"/>
        <end position="812"/>
    </location>
</feature>
<evidence type="ECO:0000313" key="13">
    <source>
        <dbReference type="EMBL" id="ACU05727.1"/>
    </source>
</evidence>
<evidence type="ECO:0000259" key="12">
    <source>
        <dbReference type="Pfam" id="PF14905"/>
    </source>
</evidence>
<evidence type="ECO:0000256" key="7">
    <source>
        <dbReference type="ARBA" id="ARBA00023237"/>
    </source>
</evidence>
<evidence type="ECO:0000256" key="3">
    <source>
        <dbReference type="ARBA" id="ARBA00022452"/>
    </source>
</evidence>
<dbReference type="Gene3D" id="2.40.170.20">
    <property type="entry name" value="TonB-dependent receptor, beta-barrel domain"/>
    <property type="match status" value="1"/>
</dbReference>
<dbReference type="KEGG" id="phe:Phep_3536"/>
<dbReference type="Pfam" id="PF07715">
    <property type="entry name" value="Plug"/>
    <property type="match status" value="1"/>
</dbReference>
<evidence type="ECO:0000256" key="10">
    <source>
        <dbReference type="SAM" id="SignalP"/>
    </source>
</evidence>
<keyword evidence="5 10" id="KW-0732">Signal</keyword>
<dbReference type="GO" id="GO:0009279">
    <property type="term" value="C:cell outer membrane"/>
    <property type="evidence" value="ECO:0007669"/>
    <property type="project" value="UniProtKB-SubCell"/>
</dbReference>
<dbReference type="InterPro" id="IPR008969">
    <property type="entry name" value="CarboxyPept-like_regulatory"/>
</dbReference>
<dbReference type="STRING" id="485917.Phep_3536"/>
<evidence type="ECO:0000256" key="9">
    <source>
        <dbReference type="SAM" id="MobiDB-lite"/>
    </source>
</evidence>
<dbReference type="SUPFAM" id="SSF56935">
    <property type="entry name" value="Porins"/>
    <property type="match status" value="1"/>
</dbReference>
<dbReference type="Pfam" id="PF13620">
    <property type="entry name" value="CarboxypepD_reg"/>
    <property type="match status" value="1"/>
</dbReference>
<dbReference type="InterPro" id="IPR039426">
    <property type="entry name" value="TonB-dep_rcpt-like"/>
</dbReference>
<comment type="similarity">
    <text evidence="8">Belongs to the TonB-dependent receptor family.</text>
</comment>
<dbReference type="eggNOG" id="COG4771">
    <property type="taxonomic scope" value="Bacteria"/>
</dbReference>
<dbReference type="OrthoDB" id="606851at2"/>
<proteinExistence type="inferred from homology"/>